<gene>
    <name evidence="1" type="ORF">MSTO_15000</name>
</gene>
<proteinExistence type="predicted"/>
<organism evidence="1 2">
    <name type="scientific">Mycobacterium stomatepiae</name>
    <dbReference type="NCBI Taxonomy" id="470076"/>
    <lineage>
        <taxon>Bacteria</taxon>
        <taxon>Bacillati</taxon>
        <taxon>Actinomycetota</taxon>
        <taxon>Actinomycetes</taxon>
        <taxon>Mycobacteriales</taxon>
        <taxon>Mycobacteriaceae</taxon>
        <taxon>Mycobacterium</taxon>
        <taxon>Mycobacterium simiae complex</taxon>
    </lineage>
</organism>
<accession>A0A7I7Q4M5</accession>
<dbReference type="Proteomes" id="UP000467130">
    <property type="component" value="Chromosome"/>
</dbReference>
<dbReference type="KEGG" id="msto:MSTO_15000"/>
<dbReference type="Gene3D" id="3.40.50.300">
    <property type="entry name" value="P-loop containing nucleotide triphosphate hydrolases"/>
    <property type="match status" value="1"/>
</dbReference>
<protein>
    <submittedName>
        <fullName evidence="1">Uncharacterized protein</fullName>
    </submittedName>
</protein>
<keyword evidence="2" id="KW-1185">Reference proteome</keyword>
<dbReference type="EMBL" id="AP022587">
    <property type="protein sequence ID" value="BBY21295.1"/>
    <property type="molecule type" value="Genomic_DNA"/>
</dbReference>
<dbReference type="SUPFAM" id="SSF52540">
    <property type="entry name" value="P-loop containing nucleoside triphosphate hydrolases"/>
    <property type="match status" value="1"/>
</dbReference>
<reference evidence="1 2" key="1">
    <citation type="journal article" date="2019" name="Emerg. Microbes Infect.">
        <title>Comprehensive subspecies identification of 175 nontuberculous mycobacteria species based on 7547 genomic profiles.</title>
        <authorList>
            <person name="Matsumoto Y."/>
            <person name="Kinjo T."/>
            <person name="Motooka D."/>
            <person name="Nabeya D."/>
            <person name="Jung N."/>
            <person name="Uechi K."/>
            <person name="Horii T."/>
            <person name="Iida T."/>
            <person name="Fujita J."/>
            <person name="Nakamura S."/>
        </authorList>
    </citation>
    <scope>NUCLEOTIDE SEQUENCE [LARGE SCALE GENOMIC DNA]</scope>
    <source>
        <strain evidence="1 2">JCM 17783</strain>
    </source>
</reference>
<evidence type="ECO:0000313" key="2">
    <source>
        <dbReference type="Proteomes" id="UP000467130"/>
    </source>
</evidence>
<dbReference type="AlphaFoldDB" id="A0A7I7Q4M5"/>
<dbReference type="InterPro" id="IPR027417">
    <property type="entry name" value="P-loop_NTPase"/>
</dbReference>
<sequence length="1207" mass="133811">MRKPVGPYWYENLGEDEFQKLCHVLITSKFDNVTCYPVGQKDGGRDIKQRIASGEIIYQVKWSKDSVKNPLTWLEQAIAGESKQIKARVKAGATHYVLMTSVAGTAAAATGPKNYGAGTINKLETALAGYASEYGLASMECWWRDEIDARVSVLPRSVLWRFQRMLAGPEAMRFLLQADDSEASEAKLALLVRKAVQAQWWQDIKVKFKQAELDNDDLEDLFVDVKTYPNPKRLKDHAAVIQTGATPIGAVHYLVHSQTPFTLVRGEPGQGKSTLAQYVSQVYRSEFVPDEPGTILKRPALKASQSRVPLRIDLRDYGAWLDGTDPFVESNLTTKSPAKPRKFGAVERFLAVFLAALTESDSIEMATVNDLLDRFPVMLVFDGLDEVAQRETRQRVVTEIEKFIGRWRGGSTVPPKIVVTTRPNVSKLPEPSSQWFEPITLLKLDHQLRLVYLRKWCAARGIVSRARRELIHSFDTRTAEPHIAQLAENPMQLTILLYLLHLQGHSVPDKRTPLYDDYMKTFLNREAEKSASVRENRDNLEEVTAYLGWHLQALAEQHGSIGRLSTIDLKTEIFRYLTAAQKDTGLVDALFTDVTDRVWALASKAQGTFEFDVQPVREFFAAKYLSQFASADKSEVLKALIRRPFWFNTSRFFAGFAHANEVGGLVDALTEELTEARHPLSERVATWTLLADGVFSSKQTAQRRAVNLLSDDLGVRLLRYINATSEPLPNLPADRGWAMLCEQLLDAALAQPVSALSYERLDLAATLATDVEPISQWWLQHARPEFGTADELPWLRLGASVTAGRLLESGDLDTLALADSAAAPSAIACGVAPPLGSSMEQAMLAAILSGHCSDVISPRTGFIPDFVNALAPREFIHLAKANDRSIFEMRSAHCDELMPTLKRQDAFRRLRKREPVFDKVQRAMNTVRRSPNTVAPWSGAAELLRQLYGPSWLCTEIAIIGAAIDPNTRRDVGPMNPNRSTFGPEIDYGRLVNDTRRNRNNVGWWLDQRSALAASDRAVWVYALAAVASPTVVRACLGELAEDIDALNSERVTALMASSSRLGLSQISRRLPSDIAASAMALSLSVCLLVAHHTDLLNAEPNLLTSFTPELATQAAQFGPAGWPALYIAGMALYSTESQDWLEVLEAFGAAAVGGVAYGPLPGGLCEQILNNSARYPLQWVQIAEASRSRRNTELPLLSVTGSWFED</sequence>
<evidence type="ECO:0000313" key="1">
    <source>
        <dbReference type="EMBL" id="BBY21295.1"/>
    </source>
</evidence>
<name>A0A7I7Q4M5_9MYCO</name>